<sequence>MIRFEQVTKVLGKKTVLDGIDFQVGEGETFVIVGLSGAGKSVTLKHMIQLMRPDSGRILIDGEELGNLSRSGLQRVRAKFGVLFQGAALLQWMSVRDNVALPLREHTKLPDEEIIRRVDEKLAMLNLDDAGDKFPSDISGGMQKRAGLARAIIMNPQIVLYDEPTSGLDPVTSRRIDDLIVNMREQLGITSVVVTHDLHSALAIGSRIMMLHEGRIVENATPEGFIRSKDPTVQSFLESQYITKKGKWEGMGHE</sequence>
<evidence type="ECO:0000256" key="1">
    <source>
        <dbReference type="ARBA" id="ARBA00022448"/>
    </source>
</evidence>
<evidence type="ECO:0000256" key="3">
    <source>
        <dbReference type="ARBA" id="ARBA00022840"/>
    </source>
</evidence>
<organism evidence="5 6">
    <name type="scientific">Pontiella desulfatans</name>
    <dbReference type="NCBI Taxonomy" id="2750659"/>
    <lineage>
        <taxon>Bacteria</taxon>
        <taxon>Pseudomonadati</taxon>
        <taxon>Kiritimatiellota</taxon>
        <taxon>Kiritimatiellia</taxon>
        <taxon>Kiritimatiellales</taxon>
        <taxon>Pontiellaceae</taxon>
        <taxon>Pontiella</taxon>
    </lineage>
</organism>
<dbReference type="InterPro" id="IPR003593">
    <property type="entry name" value="AAA+_ATPase"/>
</dbReference>
<dbReference type="PROSITE" id="PS00211">
    <property type="entry name" value="ABC_TRANSPORTER_1"/>
    <property type="match status" value="1"/>
</dbReference>
<evidence type="ECO:0000256" key="2">
    <source>
        <dbReference type="ARBA" id="ARBA00022741"/>
    </source>
</evidence>
<evidence type="ECO:0000313" key="5">
    <source>
        <dbReference type="EMBL" id="VGO15182.1"/>
    </source>
</evidence>
<reference evidence="5 6" key="1">
    <citation type="submission" date="2019-04" db="EMBL/GenBank/DDBJ databases">
        <authorList>
            <person name="Van Vliet M D."/>
        </authorList>
    </citation>
    <scope>NUCLEOTIDE SEQUENCE [LARGE SCALE GENOMIC DNA]</scope>
    <source>
        <strain evidence="5 6">F1</strain>
    </source>
</reference>
<keyword evidence="6" id="KW-1185">Reference proteome</keyword>
<evidence type="ECO:0000313" key="6">
    <source>
        <dbReference type="Proteomes" id="UP000366872"/>
    </source>
</evidence>
<dbReference type="AlphaFoldDB" id="A0A6C2U542"/>
<dbReference type="CDD" id="cd03261">
    <property type="entry name" value="ABC_Org_Solvent_Resistant"/>
    <property type="match status" value="1"/>
</dbReference>
<dbReference type="PANTHER" id="PTHR43023">
    <property type="entry name" value="PROTEIN TRIGALACTOSYLDIACYLGLYCEROL 3, CHLOROPLASTIC"/>
    <property type="match status" value="1"/>
</dbReference>
<protein>
    <submittedName>
        <fullName evidence="5">Putative ribonucleotide transport ATP-binding protein mkl</fullName>
    </submittedName>
</protein>
<dbReference type="PROSITE" id="PS50893">
    <property type="entry name" value="ABC_TRANSPORTER_2"/>
    <property type="match status" value="1"/>
</dbReference>
<dbReference type="EMBL" id="CAAHFG010000002">
    <property type="protein sequence ID" value="VGO15182.1"/>
    <property type="molecule type" value="Genomic_DNA"/>
</dbReference>
<feature type="domain" description="ABC transporter" evidence="4">
    <location>
        <begin position="2"/>
        <end position="238"/>
    </location>
</feature>
<dbReference type="InterPro" id="IPR017871">
    <property type="entry name" value="ABC_transporter-like_CS"/>
</dbReference>
<dbReference type="Gene3D" id="3.40.50.300">
    <property type="entry name" value="P-loop containing nucleotide triphosphate hydrolases"/>
    <property type="match status" value="1"/>
</dbReference>
<dbReference type="Pfam" id="PF00005">
    <property type="entry name" value="ABC_tran"/>
    <property type="match status" value="1"/>
</dbReference>
<proteinExistence type="predicted"/>
<dbReference type="GO" id="GO:0016887">
    <property type="term" value="F:ATP hydrolysis activity"/>
    <property type="evidence" value="ECO:0007669"/>
    <property type="project" value="InterPro"/>
</dbReference>
<dbReference type="SUPFAM" id="SSF52540">
    <property type="entry name" value="P-loop containing nucleoside triphosphate hydrolases"/>
    <property type="match status" value="1"/>
</dbReference>
<dbReference type="InterPro" id="IPR003439">
    <property type="entry name" value="ABC_transporter-like_ATP-bd"/>
</dbReference>
<accession>A0A6C2U542</accession>
<dbReference type="InterPro" id="IPR027417">
    <property type="entry name" value="P-loop_NTPase"/>
</dbReference>
<name>A0A6C2U542_PONDE</name>
<dbReference type="GO" id="GO:0005524">
    <property type="term" value="F:ATP binding"/>
    <property type="evidence" value="ECO:0007669"/>
    <property type="project" value="UniProtKB-KW"/>
</dbReference>
<keyword evidence="2" id="KW-0547">Nucleotide-binding</keyword>
<evidence type="ECO:0000259" key="4">
    <source>
        <dbReference type="PROSITE" id="PS50893"/>
    </source>
</evidence>
<gene>
    <name evidence="5" type="primary">mkl_2</name>
    <name evidence="5" type="ORF">PDESU_03764</name>
</gene>
<dbReference type="RefSeq" id="WP_136080772.1">
    <property type="nucleotide sequence ID" value="NZ_CAAHFG010000002.1"/>
</dbReference>
<keyword evidence="1" id="KW-0813">Transport</keyword>
<dbReference type="SMART" id="SM00382">
    <property type="entry name" value="AAA"/>
    <property type="match status" value="1"/>
</dbReference>
<keyword evidence="3 5" id="KW-0067">ATP-binding</keyword>
<dbReference type="Proteomes" id="UP000366872">
    <property type="component" value="Unassembled WGS sequence"/>
</dbReference>
<dbReference type="PANTHER" id="PTHR43023:SF6">
    <property type="entry name" value="INTERMEMBRANE PHOSPHOLIPID TRANSPORT SYSTEM ATP-BINDING PROTEIN MLAF"/>
    <property type="match status" value="1"/>
</dbReference>